<reference evidence="5 6" key="1">
    <citation type="submission" date="2015-08" db="EMBL/GenBank/DDBJ databases">
        <title>The genome of the Asian arowana (Scleropages formosus).</title>
        <authorList>
            <person name="Tan M.H."/>
            <person name="Gan H.M."/>
            <person name="Croft L.J."/>
            <person name="Austin C.M."/>
        </authorList>
    </citation>
    <scope>NUCLEOTIDE SEQUENCE [LARGE SCALE GENOMIC DNA]</scope>
    <source>
        <strain evidence="5">Aro1</strain>
    </source>
</reference>
<organism evidence="5 6">
    <name type="scientific">Scleropages formosus</name>
    <name type="common">Asian bonytongue</name>
    <name type="synonym">Osteoglossum formosum</name>
    <dbReference type="NCBI Taxonomy" id="113540"/>
    <lineage>
        <taxon>Eukaryota</taxon>
        <taxon>Metazoa</taxon>
        <taxon>Chordata</taxon>
        <taxon>Craniata</taxon>
        <taxon>Vertebrata</taxon>
        <taxon>Euteleostomi</taxon>
        <taxon>Actinopterygii</taxon>
        <taxon>Neopterygii</taxon>
        <taxon>Teleostei</taxon>
        <taxon>Osteoglossocephala</taxon>
        <taxon>Osteoglossomorpha</taxon>
        <taxon>Osteoglossiformes</taxon>
        <taxon>Osteoglossidae</taxon>
        <taxon>Scleropages</taxon>
    </lineage>
</organism>
<dbReference type="GO" id="GO:0005509">
    <property type="term" value="F:calcium ion binding"/>
    <property type="evidence" value="ECO:0007669"/>
    <property type="project" value="InterPro"/>
</dbReference>
<keyword evidence="2" id="KW-0472">Membrane</keyword>
<feature type="domain" description="Cadherin N-terminal" evidence="4">
    <location>
        <begin position="4"/>
        <end position="69"/>
    </location>
</feature>
<evidence type="ECO:0000256" key="2">
    <source>
        <dbReference type="ARBA" id="ARBA00023136"/>
    </source>
</evidence>
<dbReference type="Gene3D" id="2.60.40.60">
    <property type="entry name" value="Cadherins"/>
    <property type="match status" value="1"/>
</dbReference>
<dbReference type="Pfam" id="PF08266">
    <property type="entry name" value="Cadherin_2"/>
    <property type="match status" value="1"/>
</dbReference>
<keyword evidence="3" id="KW-0325">Glycoprotein</keyword>
<evidence type="ECO:0000313" key="5">
    <source>
        <dbReference type="EMBL" id="KPP72972.1"/>
    </source>
</evidence>
<dbReference type="InterPro" id="IPR013164">
    <property type="entry name" value="Cadherin_N"/>
</dbReference>
<gene>
    <name evidence="5" type="ORF">Z043_107976</name>
</gene>
<dbReference type="Proteomes" id="UP000034805">
    <property type="component" value="Unassembled WGS sequence"/>
</dbReference>
<evidence type="ECO:0000313" key="6">
    <source>
        <dbReference type="Proteomes" id="UP000034805"/>
    </source>
</evidence>
<dbReference type="GO" id="GO:0016020">
    <property type="term" value="C:membrane"/>
    <property type="evidence" value="ECO:0007669"/>
    <property type="project" value="UniProtKB-SubCell"/>
</dbReference>
<accession>A0A0P7YXP8</accession>
<comment type="caution">
    <text evidence="5">The sequence shown here is derived from an EMBL/GenBank/DDBJ whole genome shotgun (WGS) entry which is preliminary data.</text>
</comment>
<evidence type="ECO:0000256" key="3">
    <source>
        <dbReference type="ARBA" id="ARBA00023180"/>
    </source>
</evidence>
<comment type="subcellular location">
    <subcellularLocation>
        <location evidence="1">Membrane</location>
    </subcellularLocation>
</comment>
<dbReference type="EMBL" id="JARO02002316">
    <property type="protein sequence ID" value="KPP72972.1"/>
    <property type="molecule type" value="Genomic_DNA"/>
</dbReference>
<protein>
    <recommendedName>
        <fullName evidence="4">Cadherin N-terminal domain-containing protein</fullName>
    </recommendedName>
</protein>
<sequence>MATCYSIPHEMEEGSVVTNLASDLGFDVNSLAQCDIKLDIIYSNKYLDINRNTGELYIIERIDGEYLCLVQT</sequence>
<evidence type="ECO:0000259" key="4">
    <source>
        <dbReference type="Pfam" id="PF08266"/>
    </source>
</evidence>
<proteinExistence type="predicted"/>
<dbReference type="InterPro" id="IPR015919">
    <property type="entry name" value="Cadherin-like_sf"/>
</dbReference>
<name>A0A0P7YXP8_SCLFO</name>
<dbReference type="SUPFAM" id="SSF49313">
    <property type="entry name" value="Cadherin-like"/>
    <property type="match status" value="1"/>
</dbReference>
<evidence type="ECO:0000256" key="1">
    <source>
        <dbReference type="ARBA" id="ARBA00004370"/>
    </source>
</evidence>
<dbReference type="AlphaFoldDB" id="A0A0P7YXP8"/>